<dbReference type="Proteomes" id="UP001234297">
    <property type="component" value="Chromosome 10"/>
</dbReference>
<organism evidence="1 2">
    <name type="scientific">Persea americana</name>
    <name type="common">Avocado</name>
    <dbReference type="NCBI Taxonomy" id="3435"/>
    <lineage>
        <taxon>Eukaryota</taxon>
        <taxon>Viridiplantae</taxon>
        <taxon>Streptophyta</taxon>
        <taxon>Embryophyta</taxon>
        <taxon>Tracheophyta</taxon>
        <taxon>Spermatophyta</taxon>
        <taxon>Magnoliopsida</taxon>
        <taxon>Magnoliidae</taxon>
        <taxon>Laurales</taxon>
        <taxon>Lauraceae</taxon>
        <taxon>Persea</taxon>
    </lineage>
</organism>
<gene>
    <name evidence="1" type="ORF">MRB53_030415</name>
</gene>
<protein>
    <submittedName>
        <fullName evidence="1">Uncharacterized protein</fullName>
    </submittedName>
</protein>
<reference evidence="1 2" key="1">
    <citation type="journal article" date="2022" name="Hortic Res">
        <title>A haplotype resolved chromosomal level avocado genome allows analysis of novel avocado genes.</title>
        <authorList>
            <person name="Nath O."/>
            <person name="Fletcher S.J."/>
            <person name="Hayward A."/>
            <person name="Shaw L.M."/>
            <person name="Masouleh A.K."/>
            <person name="Furtado A."/>
            <person name="Henry R.J."/>
            <person name="Mitter N."/>
        </authorList>
    </citation>
    <scope>NUCLEOTIDE SEQUENCE [LARGE SCALE GENOMIC DNA]</scope>
    <source>
        <strain evidence="2">cv. Hass</strain>
    </source>
</reference>
<dbReference type="EMBL" id="CM056818">
    <property type="protein sequence ID" value="KAJ8621886.1"/>
    <property type="molecule type" value="Genomic_DNA"/>
</dbReference>
<keyword evidence="2" id="KW-1185">Reference proteome</keyword>
<name>A0ACC2KL82_PERAE</name>
<evidence type="ECO:0000313" key="2">
    <source>
        <dbReference type="Proteomes" id="UP001234297"/>
    </source>
</evidence>
<comment type="caution">
    <text evidence="1">The sequence shown here is derived from an EMBL/GenBank/DDBJ whole genome shotgun (WGS) entry which is preliminary data.</text>
</comment>
<proteinExistence type="predicted"/>
<sequence>MEQDRRQQSSCPSFWFYNLHWLAVASSSRVTRRQEGSGGNPHSSLMALFIGFLLHWRREVPARFVARPETTNRALVPLFLGKTVYLFFGDKHKKPGFLSSFIGNNSSTVKSDFNVLEYEKIPADHFGM</sequence>
<accession>A0ACC2KL82</accession>
<evidence type="ECO:0000313" key="1">
    <source>
        <dbReference type="EMBL" id="KAJ8621886.1"/>
    </source>
</evidence>